<feature type="compositionally biased region" description="Low complexity" evidence="6">
    <location>
        <begin position="516"/>
        <end position="528"/>
    </location>
</feature>
<feature type="compositionally biased region" description="Basic residues" evidence="6">
    <location>
        <begin position="529"/>
        <end position="545"/>
    </location>
</feature>
<organism evidence="9 10">
    <name type="scientific">Thermomonospora cellulosilytica</name>
    <dbReference type="NCBI Taxonomy" id="1411118"/>
    <lineage>
        <taxon>Bacteria</taxon>
        <taxon>Bacillati</taxon>
        <taxon>Actinomycetota</taxon>
        <taxon>Actinomycetes</taxon>
        <taxon>Streptosporangiales</taxon>
        <taxon>Thermomonosporaceae</taxon>
        <taxon>Thermomonospora</taxon>
    </lineage>
</organism>
<feature type="region of interest" description="Disordered" evidence="6">
    <location>
        <begin position="266"/>
        <end position="545"/>
    </location>
</feature>
<dbReference type="Gene3D" id="1.10.510.10">
    <property type="entry name" value="Transferase(Phosphotransferase) domain 1"/>
    <property type="match status" value="1"/>
</dbReference>
<dbReference type="InterPro" id="IPR008271">
    <property type="entry name" value="Ser/Thr_kinase_AS"/>
</dbReference>
<evidence type="ECO:0000313" key="9">
    <source>
        <dbReference type="EMBL" id="MBA9004732.1"/>
    </source>
</evidence>
<dbReference type="EC" id="2.7.11.1" evidence="1"/>
<dbReference type="Gene3D" id="3.30.200.20">
    <property type="entry name" value="Phosphorylase Kinase, domain 1"/>
    <property type="match status" value="1"/>
</dbReference>
<dbReference type="InterPro" id="IPR050660">
    <property type="entry name" value="NEK_Ser/Thr_kinase"/>
</dbReference>
<keyword evidence="9" id="KW-0723">Serine/threonine-protein kinase</keyword>
<keyword evidence="7" id="KW-1133">Transmembrane helix</keyword>
<evidence type="ECO:0000313" key="10">
    <source>
        <dbReference type="Proteomes" id="UP000539313"/>
    </source>
</evidence>
<gene>
    <name evidence="9" type="ORF">HNR21_003614</name>
</gene>
<keyword evidence="7" id="KW-0472">Membrane</keyword>
<evidence type="ECO:0000256" key="5">
    <source>
        <dbReference type="ARBA" id="ARBA00022840"/>
    </source>
</evidence>
<evidence type="ECO:0000256" key="6">
    <source>
        <dbReference type="SAM" id="MobiDB-lite"/>
    </source>
</evidence>
<keyword evidence="7" id="KW-0812">Transmembrane</keyword>
<keyword evidence="5" id="KW-0067">ATP-binding</keyword>
<dbReference type="SUPFAM" id="SSF56112">
    <property type="entry name" value="Protein kinase-like (PK-like)"/>
    <property type="match status" value="1"/>
</dbReference>
<evidence type="ECO:0000259" key="8">
    <source>
        <dbReference type="PROSITE" id="PS50011"/>
    </source>
</evidence>
<dbReference type="EMBL" id="JACJII010000001">
    <property type="protein sequence ID" value="MBA9004732.1"/>
    <property type="molecule type" value="Genomic_DNA"/>
</dbReference>
<dbReference type="GO" id="GO:0005524">
    <property type="term" value="F:ATP binding"/>
    <property type="evidence" value="ECO:0007669"/>
    <property type="project" value="UniProtKB-KW"/>
</dbReference>
<keyword evidence="10" id="KW-1185">Reference proteome</keyword>
<dbReference type="Proteomes" id="UP000539313">
    <property type="component" value="Unassembled WGS sequence"/>
</dbReference>
<keyword evidence="2" id="KW-0808">Transferase</keyword>
<dbReference type="PROSITE" id="PS50011">
    <property type="entry name" value="PROTEIN_KINASE_DOM"/>
    <property type="match status" value="1"/>
</dbReference>
<dbReference type="GO" id="GO:0004674">
    <property type="term" value="F:protein serine/threonine kinase activity"/>
    <property type="evidence" value="ECO:0007669"/>
    <property type="project" value="UniProtKB-KW"/>
</dbReference>
<proteinExistence type="predicted"/>
<dbReference type="CDD" id="cd14014">
    <property type="entry name" value="STKc_PknB_like"/>
    <property type="match status" value="1"/>
</dbReference>
<sequence length="676" mass="70552">MIPLPLEPGDPPALGGYELVGRLGAGGQGVVYLGRRGSGPQVAIKLLHARLLADEHARARFVRELAVLQRVAGFCTAQMLGADVAGDQPYIVSEYVPGPSLQELVTRQGPRTGADLDRLAIGTVTALAAIHRAGVVHRDFKPHNVLIGPDGPRVIDFGVARALDTSATLTSQIIGTPAYMAPEQFAGEELGPALDLFAWGATMVFAATGREVFAGGPMPAVMYRVLHEDPDLSGLPPRLRRLVAACLNKDPGARPTAEQILLTLLGTAPPPSPVSTRPDAAPEPELRRASPDSSTRLETPEGPYPASPAEPPMDRVEGDLPAFPGAHREPTMPREPDTGSWKTVPADRAPNADTPARPPASPADRSPGLPAGDSDASARLRQEPPASAADRSPGLRDAGLGEDSDTSARLREEAPAPDRGRSPDLRNAGLGEDSGAPARFREAPASAERPPGSRQDAPAPVTDRSSALGRRPPVPRGEGPSGTRRLTSPLGRPPEADAGGPVDERSSGARSEATPAVGVRSSGAVRSSGGHRRSRSAHTGGHRRRVLLRRTPSLVTGLTLAVLLAALDIAALGLLVASPALSGGRAEFVAAAGVFTLLSMITIVAAAVAWRGSRTATLAVIIVRVSREALWAVWAAVQLQSELTRDVQLQSYVFHIACTVAVAALLLRALRHPAGP</sequence>
<comment type="caution">
    <text evidence="9">The sequence shown here is derived from an EMBL/GenBank/DDBJ whole genome shotgun (WGS) entry which is preliminary data.</text>
</comment>
<protein>
    <recommendedName>
        <fullName evidence="1">non-specific serine/threonine protein kinase</fullName>
        <ecNumber evidence="1">2.7.11.1</ecNumber>
    </recommendedName>
</protein>
<reference evidence="9 10" key="1">
    <citation type="submission" date="2020-08" db="EMBL/GenBank/DDBJ databases">
        <title>Sequencing the genomes of 1000 actinobacteria strains.</title>
        <authorList>
            <person name="Klenk H.-P."/>
        </authorList>
    </citation>
    <scope>NUCLEOTIDE SEQUENCE [LARGE SCALE GENOMIC DNA]</scope>
    <source>
        <strain evidence="9 10">DSM 45823</strain>
    </source>
</reference>
<dbReference type="AlphaFoldDB" id="A0A7W3MZK9"/>
<evidence type="ECO:0000256" key="4">
    <source>
        <dbReference type="ARBA" id="ARBA00022777"/>
    </source>
</evidence>
<name>A0A7W3MZK9_9ACTN</name>
<dbReference type="PROSITE" id="PS00108">
    <property type="entry name" value="PROTEIN_KINASE_ST"/>
    <property type="match status" value="1"/>
</dbReference>
<dbReference type="RefSeq" id="WP_312881082.1">
    <property type="nucleotide sequence ID" value="NZ_JACJII010000001.1"/>
</dbReference>
<feature type="transmembrane region" description="Helical" evidence="7">
    <location>
        <begin position="553"/>
        <end position="576"/>
    </location>
</feature>
<dbReference type="PANTHER" id="PTHR43671:SF13">
    <property type="entry name" value="SERINE_THREONINE-PROTEIN KINASE NEK2"/>
    <property type="match status" value="1"/>
</dbReference>
<accession>A0A7W3MZK9</accession>
<dbReference type="InterPro" id="IPR000719">
    <property type="entry name" value="Prot_kinase_dom"/>
</dbReference>
<evidence type="ECO:0000256" key="1">
    <source>
        <dbReference type="ARBA" id="ARBA00012513"/>
    </source>
</evidence>
<dbReference type="Pfam" id="PF00069">
    <property type="entry name" value="Pkinase"/>
    <property type="match status" value="1"/>
</dbReference>
<feature type="compositionally biased region" description="Basic and acidic residues" evidence="6">
    <location>
        <begin position="406"/>
        <end position="424"/>
    </location>
</feature>
<feature type="compositionally biased region" description="Basic and acidic residues" evidence="6">
    <location>
        <begin position="326"/>
        <end position="337"/>
    </location>
</feature>
<keyword evidence="4 9" id="KW-0418">Kinase</keyword>
<evidence type="ECO:0000256" key="7">
    <source>
        <dbReference type="SAM" id="Phobius"/>
    </source>
</evidence>
<dbReference type="InterPro" id="IPR011009">
    <property type="entry name" value="Kinase-like_dom_sf"/>
</dbReference>
<dbReference type="PANTHER" id="PTHR43671">
    <property type="entry name" value="SERINE/THREONINE-PROTEIN KINASE NEK"/>
    <property type="match status" value="1"/>
</dbReference>
<evidence type="ECO:0000256" key="2">
    <source>
        <dbReference type="ARBA" id="ARBA00022679"/>
    </source>
</evidence>
<feature type="domain" description="Protein kinase" evidence="8">
    <location>
        <begin position="17"/>
        <end position="265"/>
    </location>
</feature>
<feature type="transmembrane region" description="Helical" evidence="7">
    <location>
        <begin position="588"/>
        <end position="610"/>
    </location>
</feature>
<evidence type="ECO:0000256" key="3">
    <source>
        <dbReference type="ARBA" id="ARBA00022741"/>
    </source>
</evidence>
<keyword evidence="3" id="KW-0547">Nucleotide-binding</keyword>
<feature type="compositionally biased region" description="Pro residues" evidence="6">
    <location>
        <begin position="302"/>
        <end position="311"/>
    </location>
</feature>
<feature type="transmembrane region" description="Helical" evidence="7">
    <location>
        <begin position="649"/>
        <end position="670"/>
    </location>
</feature>